<gene>
    <name evidence="3" type="ORF">C922_00005</name>
</gene>
<accession>W7A7J5</accession>
<evidence type="ECO:0000256" key="2">
    <source>
        <dbReference type="SAM" id="Phobius"/>
    </source>
</evidence>
<dbReference type="RefSeq" id="XP_008813844.1">
    <property type="nucleotide sequence ID" value="XM_008815622.1"/>
</dbReference>
<feature type="region of interest" description="Disordered" evidence="1">
    <location>
        <begin position="300"/>
        <end position="320"/>
    </location>
</feature>
<proteinExistence type="predicted"/>
<keyword evidence="2" id="KW-1133">Transmembrane helix</keyword>
<evidence type="ECO:0000313" key="4">
    <source>
        <dbReference type="Proteomes" id="UP000030640"/>
    </source>
</evidence>
<sequence length="375" mass="41357">MEASIFGGLMKHLKDLAERQLRCSRGGGIEKGICKLIRDTDQQVPVREGRYREKKSQWSNTLEGHLNTRSRTLCIALELWLSTWNRGTGQGRDVLTGDCKYKDFKKIMEGRGEEASCKKHSTAVNWRSYINTHQLNMKQDYQKELQLCMELVRIIYDQIKLTQQGNNIIVEMNNWGNICKRTYEKLADWGGSEVAKEVMRNWFNTDRWPSKGGGTMKLAGTDIFEVITEDLIGDDAGVKDLVCTYKGGISARRDLGVQEIASEGTKDTTWTATQAAIEGGVSDGEELRGVIEAYLQKTPLIDPGAHPGGGESTPEKNSGGVGADSLGGLIGGGAVAVILGGLSMYGLVRILKSRTGPRNSRALPVTGKRRVRYTP</sequence>
<organism evidence="3 4">
    <name type="scientific">Plasmodium inui San Antonio 1</name>
    <dbReference type="NCBI Taxonomy" id="1237626"/>
    <lineage>
        <taxon>Eukaryota</taxon>
        <taxon>Sar</taxon>
        <taxon>Alveolata</taxon>
        <taxon>Apicomplexa</taxon>
        <taxon>Aconoidasida</taxon>
        <taxon>Haemosporida</taxon>
        <taxon>Plasmodiidae</taxon>
        <taxon>Plasmodium</taxon>
        <taxon>Plasmodium (Plasmodium)</taxon>
    </lineage>
</organism>
<dbReference type="VEuPathDB" id="PlasmoDB:C922_00005"/>
<keyword evidence="2" id="KW-0472">Membrane</keyword>
<evidence type="ECO:0000256" key="1">
    <source>
        <dbReference type="SAM" id="MobiDB-lite"/>
    </source>
</evidence>
<keyword evidence="2" id="KW-0812">Transmembrane</keyword>
<dbReference type="AlphaFoldDB" id="W7A7J5"/>
<name>W7A7J5_9APIC</name>
<keyword evidence="4" id="KW-1185">Reference proteome</keyword>
<dbReference type="EMBL" id="KI965460">
    <property type="protein sequence ID" value="EUD69142.1"/>
    <property type="molecule type" value="Genomic_DNA"/>
</dbReference>
<feature type="transmembrane region" description="Helical" evidence="2">
    <location>
        <begin position="326"/>
        <end position="348"/>
    </location>
</feature>
<reference evidence="3 4" key="1">
    <citation type="submission" date="2013-02" db="EMBL/GenBank/DDBJ databases">
        <title>The Genome Sequence of Plasmodium inui San Antonio 1.</title>
        <authorList>
            <consortium name="The Broad Institute Genome Sequencing Platform"/>
            <consortium name="The Broad Institute Genome Sequencing Center for Infectious Disease"/>
            <person name="Neafsey D."/>
            <person name="Cheeseman I."/>
            <person name="Volkman S."/>
            <person name="Adams J."/>
            <person name="Walker B."/>
            <person name="Young S.K."/>
            <person name="Zeng Q."/>
            <person name="Gargeya S."/>
            <person name="Fitzgerald M."/>
            <person name="Haas B."/>
            <person name="Abouelleil A."/>
            <person name="Alvarado L."/>
            <person name="Arachchi H.M."/>
            <person name="Berlin A.M."/>
            <person name="Chapman S.B."/>
            <person name="Dewar J."/>
            <person name="Goldberg J."/>
            <person name="Griggs A."/>
            <person name="Gujja S."/>
            <person name="Hansen M."/>
            <person name="Howarth C."/>
            <person name="Imamovic A."/>
            <person name="Larimer J."/>
            <person name="McCowan C."/>
            <person name="Murphy C."/>
            <person name="Neiman D."/>
            <person name="Pearson M."/>
            <person name="Priest M."/>
            <person name="Roberts A."/>
            <person name="Saif S."/>
            <person name="Shea T."/>
            <person name="Sisk P."/>
            <person name="Sykes S."/>
            <person name="Wortman J."/>
            <person name="Nusbaum C."/>
            <person name="Birren B."/>
        </authorList>
    </citation>
    <scope>NUCLEOTIDE SEQUENCE [LARGE SCALE GENOMIC DNA]</scope>
    <source>
        <strain evidence="3 4">San Antonio 1</strain>
    </source>
</reference>
<dbReference type="GeneID" id="20035279"/>
<dbReference type="Proteomes" id="UP000030640">
    <property type="component" value="Unassembled WGS sequence"/>
</dbReference>
<evidence type="ECO:0000313" key="3">
    <source>
        <dbReference type="EMBL" id="EUD69142.1"/>
    </source>
</evidence>
<protein>
    <submittedName>
        <fullName evidence="3">Uncharacterized protein</fullName>
    </submittedName>
</protein>